<keyword evidence="1" id="KW-0175">Coiled coil</keyword>
<accession>A0A8H7SXF3</accession>
<sequence length="304" mass="34328">MMNTEKFLEHLIEVMNVKLVNIKEYGNDPKIVKFLDDYRNAHSLLLATMTETADKYEVIDGKLRTIKDSLSIIQGIDELNIRVLGRIKDTANNTMEILETYMAKIENTKKEISECHSNTNSELQAVKRVRRRDAVLAVCESVGRAFPLGMLGIGAAGELITGASMAKYISLAANPVYILCFASFYATTSQLIKYFSKKKNRKDLTGDLEDILIRLRRLFEEAEKISAPHETTFKELEKYLTSIDNAIYNLSGEGAINVNVMTQIMLEDTNTVQVCFLDLKNKANTIVQVLRKPLRNLDSGYVIN</sequence>
<protein>
    <submittedName>
        <fullName evidence="2">Uncharacterized protein</fullName>
    </submittedName>
</protein>
<name>A0A8H7SXF3_9FUNG</name>
<dbReference type="AlphaFoldDB" id="A0A8H7SXF3"/>
<keyword evidence="3" id="KW-1185">Reference proteome</keyword>
<comment type="caution">
    <text evidence="2">The sequence shown here is derived from an EMBL/GenBank/DDBJ whole genome shotgun (WGS) entry which is preliminary data.</text>
</comment>
<proteinExistence type="predicted"/>
<reference evidence="2" key="1">
    <citation type="submission" date="2021-01" db="EMBL/GenBank/DDBJ databases">
        <title>Metabolic potential, ecology and presence of endohyphal bacteria is reflected in genomic diversity of Mucoromycotina.</title>
        <authorList>
            <person name="Muszewska A."/>
            <person name="Okrasinska A."/>
            <person name="Steczkiewicz K."/>
            <person name="Drgas O."/>
            <person name="Orlowska M."/>
            <person name="Perlinska-Lenart U."/>
            <person name="Aleksandrzak-Piekarczyk T."/>
            <person name="Szatraj K."/>
            <person name="Zielenkiewicz U."/>
            <person name="Pilsyk S."/>
            <person name="Malc E."/>
            <person name="Mieczkowski P."/>
            <person name="Kruszewska J.S."/>
            <person name="Biernat P."/>
            <person name="Pawlowska J."/>
        </authorList>
    </citation>
    <scope>NUCLEOTIDE SEQUENCE</scope>
    <source>
        <strain evidence="2">WA0000018081</strain>
    </source>
</reference>
<evidence type="ECO:0000256" key="1">
    <source>
        <dbReference type="SAM" id="Coils"/>
    </source>
</evidence>
<evidence type="ECO:0000313" key="3">
    <source>
        <dbReference type="Proteomes" id="UP000613177"/>
    </source>
</evidence>
<organism evidence="2 3">
    <name type="scientific">Thamnidium elegans</name>
    <dbReference type="NCBI Taxonomy" id="101142"/>
    <lineage>
        <taxon>Eukaryota</taxon>
        <taxon>Fungi</taxon>
        <taxon>Fungi incertae sedis</taxon>
        <taxon>Mucoromycota</taxon>
        <taxon>Mucoromycotina</taxon>
        <taxon>Mucoromycetes</taxon>
        <taxon>Mucorales</taxon>
        <taxon>Mucorineae</taxon>
        <taxon>Mucoraceae</taxon>
        <taxon>Thamnidium</taxon>
    </lineage>
</organism>
<dbReference type="Proteomes" id="UP000613177">
    <property type="component" value="Unassembled WGS sequence"/>
</dbReference>
<evidence type="ECO:0000313" key="2">
    <source>
        <dbReference type="EMBL" id="KAG2236987.1"/>
    </source>
</evidence>
<feature type="coiled-coil region" evidence="1">
    <location>
        <begin position="91"/>
        <end position="118"/>
    </location>
</feature>
<gene>
    <name evidence="2" type="ORF">INT48_002056</name>
</gene>
<dbReference type="EMBL" id="JAEPRE010000011">
    <property type="protein sequence ID" value="KAG2236987.1"/>
    <property type="molecule type" value="Genomic_DNA"/>
</dbReference>